<name>A0ACC0BY88_CATRO</name>
<comment type="caution">
    <text evidence="1">The sequence shown here is derived from an EMBL/GenBank/DDBJ whole genome shotgun (WGS) entry which is preliminary data.</text>
</comment>
<reference evidence="2" key="1">
    <citation type="journal article" date="2023" name="Nat. Plants">
        <title>Single-cell RNA sequencing provides a high-resolution roadmap for understanding the multicellular compartmentation of specialized metabolism.</title>
        <authorList>
            <person name="Sun S."/>
            <person name="Shen X."/>
            <person name="Li Y."/>
            <person name="Li Y."/>
            <person name="Wang S."/>
            <person name="Li R."/>
            <person name="Zhang H."/>
            <person name="Shen G."/>
            <person name="Guo B."/>
            <person name="Wei J."/>
            <person name="Xu J."/>
            <person name="St-Pierre B."/>
            <person name="Chen S."/>
            <person name="Sun C."/>
        </authorList>
    </citation>
    <scope>NUCLEOTIDE SEQUENCE [LARGE SCALE GENOMIC DNA]</scope>
</reference>
<keyword evidence="2" id="KW-1185">Reference proteome</keyword>
<dbReference type="Proteomes" id="UP001060085">
    <property type="component" value="Linkage Group LG02"/>
</dbReference>
<dbReference type="EMBL" id="CM044702">
    <property type="protein sequence ID" value="KAI5677630.1"/>
    <property type="molecule type" value="Genomic_DNA"/>
</dbReference>
<organism evidence="1 2">
    <name type="scientific">Catharanthus roseus</name>
    <name type="common">Madagascar periwinkle</name>
    <name type="synonym">Vinca rosea</name>
    <dbReference type="NCBI Taxonomy" id="4058"/>
    <lineage>
        <taxon>Eukaryota</taxon>
        <taxon>Viridiplantae</taxon>
        <taxon>Streptophyta</taxon>
        <taxon>Embryophyta</taxon>
        <taxon>Tracheophyta</taxon>
        <taxon>Spermatophyta</taxon>
        <taxon>Magnoliopsida</taxon>
        <taxon>eudicotyledons</taxon>
        <taxon>Gunneridae</taxon>
        <taxon>Pentapetalae</taxon>
        <taxon>asterids</taxon>
        <taxon>lamiids</taxon>
        <taxon>Gentianales</taxon>
        <taxon>Apocynaceae</taxon>
        <taxon>Rauvolfioideae</taxon>
        <taxon>Vinceae</taxon>
        <taxon>Catharanthinae</taxon>
        <taxon>Catharanthus</taxon>
    </lineage>
</organism>
<evidence type="ECO:0000313" key="1">
    <source>
        <dbReference type="EMBL" id="KAI5677630.1"/>
    </source>
</evidence>
<evidence type="ECO:0000313" key="2">
    <source>
        <dbReference type="Proteomes" id="UP001060085"/>
    </source>
</evidence>
<protein>
    <submittedName>
        <fullName evidence="1">Uncharacterized protein</fullName>
    </submittedName>
</protein>
<accession>A0ACC0BY88</accession>
<proteinExistence type="predicted"/>
<gene>
    <name evidence="1" type="ORF">M9H77_08580</name>
</gene>
<sequence>MEEVPAHVYPGPIVTDVLSRQHEHRSAFWQQPIPVLYHFSGYKVKKEPLEAWILRVVTGSETNDDLILRPRGFIFLLISGHMLPDFSGNLVHAAVHGGFGRCTTDWRGLGVSSDMGVVAYIYIAASADDGDYSRPSCSSWSNMMHSI</sequence>